<evidence type="ECO:0000313" key="3">
    <source>
        <dbReference type="Proteomes" id="UP001501020"/>
    </source>
</evidence>
<dbReference type="SUPFAM" id="SSF50800">
    <property type="entry name" value="PK beta-barrel domain-like"/>
    <property type="match status" value="1"/>
</dbReference>
<organism evidence="2 3">
    <name type="scientific">Actinomadura napierensis</name>
    <dbReference type="NCBI Taxonomy" id="267854"/>
    <lineage>
        <taxon>Bacteria</taxon>
        <taxon>Bacillati</taxon>
        <taxon>Actinomycetota</taxon>
        <taxon>Actinomycetes</taxon>
        <taxon>Streptosporangiales</taxon>
        <taxon>Thermomonosporaceae</taxon>
        <taxon>Actinomadura</taxon>
    </lineage>
</organism>
<proteinExistence type="predicted"/>
<gene>
    <name evidence="2" type="ORF">GCM10009727_88870</name>
</gene>
<dbReference type="Proteomes" id="UP001501020">
    <property type="component" value="Unassembled WGS sequence"/>
</dbReference>
<dbReference type="EMBL" id="BAAAMR010000150">
    <property type="protein sequence ID" value="GAA2167922.1"/>
    <property type="molecule type" value="Genomic_DNA"/>
</dbReference>
<name>A0ABN3AGQ5_9ACTN</name>
<dbReference type="InterPro" id="IPR005302">
    <property type="entry name" value="MoCF_Sase_C"/>
</dbReference>
<feature type="domain" description="MOSC" evidence="1">
    <location>
        <begin position="1"/>
        <end position="56"/>
    </location>
</feature>
<sequence>MTVGAGTEVTLRGLGGLPRDRDLLRAVHRRAEHNAGVYAAVEEPGVLRPGDRVELLP</sequence>
<comment type="caution">
    <text evidence="2">The sequence shown here is derived from an EMBL/GenBank/DDBJ whole genome shotgun (WGS) entry which is preliminary data.</text>
</comment>
<dbReference type="RefSeq" id="WP_344282885.1">
    <property type="nucleotide sequence ID" value="NZ_BAAAMR010000150.1"/>
</dbReference>
<keyword evidence="3" id="KW-1185">Reference proteome</keyword>
<evidence type="ECO:0000259" key="1">
    <source>
        <dbReference type="PROSITE" id="PS51340"/>
    </source>
</evidence>
<dbReference type="Gene3D" id="2.40.33.20">
    <property type="entry name" value="PK beta-barrel domain-like"/>
    <property type="match status" value="1"/>
</dbReference>
<dbReference type="PROSITE" id="PS51340">
    <property type="entry name" value="MOSC"/>
    <property type="match status" value="1"/>
</dbReference>
<accession>A0ABN3AGQ5</accession>
<evidence type="ECO:0000313" key="2">
    <source>
        <dbReference type="EMBL" id="GAA2167922.1"/>
    </source>
</evidence>
<reference evidence="2 3" key="1">
    <citation type="journal article" date="2019" name="Int. J. Syst. Evol. Microbiol.">
        <title>The Global Catalogue of Microorganisms (GCM) 10K type strain sequencing project: providing services to taxonomists for standard genome sequencing and annotation.</title>
        <authorList>
            <consortium name="The Broad Institute Genomics Platform"/>
            <consortium name="The Broad Institute Genome Sequencing Center for Infectious Disease"/>
            <person name="Wu L."/>
            <person name="Ma J."/>
        </authorList>
    </citation>
    <scope>NUCLEOTIDE SEQUENCE [LARGE SCALE GENOMIC DNA]</scope>
    <source>
        <strain evidence="2 3">JCM 13850</strain>
    </source>
</reference>
<protein>
    <recommendedName>
        <fullName evidence="1">MOSC domain-containing protein</fullName>
    </recommendedName>
</protein>
<dbReference type="InterPro" id="IPR011037">
    <property type="entry name" value="Pyrv_Knase-like_insert_dom_sf"/>
</dbReference>